<comment type="pathway">
    <text evidence="2">Energy metabolism; oxidative phosphorylation.</text>
</comment>
<evidence type="ECO:0000313" key="13">
    <source>
        <dbReference type="Proteomes" id="UP000192220"/>
    </source>
</evidence>
<dbReference type="KEGG" id="alim:106532898"/>
<keyword evidence="13" id="KW-1185">Reference proteome</keyword>
<reference evidence="14" key="1">
    <citation type="submission" date="2025-08" db="UniProtKB">
        <authorList>
            <consortium name="RefSeq"/>
        </authorList>
    </citation>
    <scope>IDENTIFICATION</scope>
    <source>
        <strain evidence="14">Quisiro</strain>
    </source>
</reference>
<dbReference type="PANTHER" id="PTHR16716">
    <property type="entry name" value="CYTOCHROME C OXIDASE SUBUNIT 7B, MITOCHONDRIAL"/>
    <property type="match status" value="1"/>
</dbReference>
<keyword evidence="4 12" id="KW-0812">Transmembrane</keyword>
<evidence type="ECO:0000256" key="12">
    <source>
        <dbReference type="SAM" id="Phobius"/>
    </source>
</evidence>
<keyword evidence="6" id="KW-0809">Transit peptide</keyword>
<name>A0A2I4CX21_AUSLI</name>
<dbReference type="InterPro" id="IPR008433">
    <property type="entry name" value="Cyt_c_oxidase_suVIIB"/>
</dbReference>
<comment type="subcellular location">
    <subcellularLocation>
        <location evidence="1">Mitochondrion inner membrane</location>
        <topology evidence="1">Single-pass membrane protein</topology>
    </subcellularLocation>
</comment>
<dbReference type="InParanoid" id="A0A2I4CX21"/>
<evidence type="ECO:0000256" key="11">
    <source>
        <dbReference type="ARBA" id="ARBA00041642"/>
    </source>
</evidence>
<feature type="transmembrane region" description="Helical" evidence="12">
    <location>
        <begin position="36"/>
        <end position="56"/>
    </location>
</feature>
<gene>
    <name evidence="14" type="primary">cox7b</name>
</gene>
<dbReference type="RefSeq" id="XP_013884519.1">
    <property type="nucleotide sequence ID" value="XM_014029065.1"/>
</dbReference>
<keyword evidence="7 12" id="KW-1133">Transmembrane helix</keyword>
<dbReference type="Pfam" id="PF05392">
    <property type="entry name" value="COX7B"/>
    <property type="match status" value="1"/>
</dbReference>
<dbReference type="AlphaFoldDB" id="A0A2I4CX21"/>
<dbReference type="SUPFAM" id="SSF81423">
    <property type="entry name" value="Mitochondrial cytochrome c oxidase subunit VIIb"/>
    <property type="match status" value="1"/>
</dbReference>
<proteinExistence type="inferred from homology"/>
<evidence type="ECO:0000256" key="6">
    <source>
        <dbReference type="ARBA" id="ARBA00022946"/>
    </source>
</evidence>
<accession>A0A2I4CX21</accession>
<dbReference type="CTD" id="1349"/>
<protein>
    <recommendedName>
        <fullName evidence="10">Cytochrome c oxidase subunit 7B, mitochondrial</fullName>
    </recommendedName>
    <alternativeName>
        <fullName evidence="11">Cytochrome c oxidase polypeptide VIIb</fullName>
    </alternativeName>
</protein>
<evidence type="ECO:0000256" key="2">
    <source>
        <dbReference type="ARBA" id="ARBA00004673"/>
    </source>
</evidence>
<dbReference type="GO" id="GO:0006123">
    <property type="term" value="P:mitochondrial electron transport, cytochrome c to oxygen"/>
    <property type="evidence" value="ECO:0007669"/>
    <property type="project" value="InterPro"/>
</dbReference>
<evidence type="ECO:0000256" key="1">
    <source>
        <dbReference type="ARBA" id="ARBA00004434"/>
    </source>
</evidence>
<dbReference type="OrthoDB" id="9937520at2759"/>
<dbReference type="PANTHER" id="PTHR16716:SF0">
    <property type="entry name" value="CYTOCHROME C OXIDASE SUBUNIT 7B, MITOCHONDRIAL"/>
    <property type="match status" value="1"/>
</dbReference>
<dbReference type="GO" id="GO:0005743">
    <property type="term" value="C:mitochondrial inner membrane"/>
    <property type="evidence" value="ECO:0007669"/>
    <property type="project" value="UniProtKB-SubCell"/>
</dbReference>
<evidence type="ECO:0000256" key="8">
    <source>
        <dbReference type="ARBA" id="ARBA00023128"/>
    </source>
</evidence>
<evidence type="ECO:0000256" key="7">
    <source>
        <dbReference type="ARBA" id="ARBA00022989"/>
    </source>
</evidence>
<keyword evidence="9 12" id="KW-0472">Membrane</keyword>
<sequence>MYRFAKATADLTGQVVRQMSPVRYGSTSSRSFHAKYGNAMLVGGAVFCTAVWGYVITQGGITWNLSPVNRLTPRPWREAEE</sequence>
<organism evidence="13 14">
    <name type="scientific">Austrofundulus limnaeus</name>
    <name type="common">Annual killifish</name>
    <dbReference type="NCBI Taxonomy" id="52670"/>
    <lineage>
        <taxon>Eukaryota</taxon>
        <taxon>Metazoa</taxon>
        <taxon>Chordata</taxon>
        <taxon>Craniata</taxon>
        <taxon>Vertebrata</taxon>
        <taxon>Euteleostomi</taxon>
        <taxon>Actinopterygii</taxon>
        <taxon>Neopterygii</taxon>
        <taxon>Teleostei</taxon>
        <taxon>Neoteleostei</taxon>
        <taxon>Acanthomorphata</taxon>
        <taxon>Ovalentaria</taxon>
        <taxon>Atherinomorphae</taxon>
        <taxon>Cyprinodontiformes</taxon>
        <taxon>Rivulidae</taxon>
        <taxon>Austrofundulus</taxon>
    </lineage>
</organism>
<evidence type="ECO:0000256" key="9">
    <source>
        <dbReference type="ARBA" id="ARBA00023136"/>
    </source>
</evidence>
<evidence type="ECO:0000256" key="10">
    <source>
        <dbReference type="ARBA" id="ARBA00040623"/>
    </source>
</evidence>
<dbReference type="Proteomes" id="UP000192220">
    <property type="component" value="Unplaced"/>
</dbReference>
<evidence type="ECO:0000256" key="5">
    <source>
        <dbReference type="ARBA" id="ARBA00022792"/>
    </source>
</evidence>
<keyword evidence="8" id="KW-0496">Mitochondrion</keyword>
<dbReference type="UniPathway" id="UPA00705"/>
<dbReference type="InterPro" id="IPR023272">
    <property type="entry name" value="Cyt_c_oxidase_suVIIB_dom_sf"/>
</dbReference>
<evidence type="ECO:0000256" key="3">
    <source>
        <dbReference type="ARBA" id="ARBA00007351"/>
    </source>
</evidence>
<dbReference type="STRING" id="52670.A0A2I4CX21"/>
<evidence type="ECO:0000313" key="14">
    <source>
        <dbReference type="RefSeq" id="XP_013884519.1"/>
    </source>
</evidence>
<comment type="similarity">
    <text evidence="3">Belongs to the cytochrome c oxidase VIIb family.</text>
</comment>
<evidence type="ECO:0000256" key="4">
    <source>
        <dbReference type="ARBA" id="ARBA00022692"/>
    </source>
</evidence>
<dbReference type="Gene3D" id="4.10.51.10">
    <property type="entry name" value="Cytochrome C Oxidase, chain K"/>
    <property type="match status" value="1"/>
</dbReference>
<keyword evidence="5" id="KW-0999">Mitochondrion inner membrane</keyword>